<dbReference type="InterPro" id="IPR002893">
    <property type="entry name" value="Znf_MYND"/>
</dbReference>
<sequence>MDTAPVRFEFHCDGGQKTLRFVHAIPKELVCRSQLVGDKSGSDERDCQEASSTSCESCGRTATSTLQHVLSWPNKVDDPVIGVYVCAVCERRECEMGLRQELGAIMGEITAHSSAGSWSQTRELVICQVCGKTAGVKKCGGCLVVGYCNKDHQRSDWKEHKKICRRYSL</sequence>
<comment type="caution">
    <text evidence="6">The sequence shown here is derived from an EMBL/GenBank/DDBJ whole genome shotgun (WGS) entry which is preliminary data.</text>
</comment>
<dbReference type="Proteomes" id="UP000078240">
    <property type="component" value="Unassembled WGS sequence"/>
</dbReference>
<reference evidence="6 7" key="1">
    <citation type="submission" date="2016-01" db="EMBL/GenBank/DDBJ databases">
        <title>Biosynthesis of antibiotic leucinostatins and their inhibition on Phytophthora in bio-control Purpureocillium lilacinum.</title>
        <authorList>
            <person name="Wang G."/>
            <person name="Liu Z."/>
            <person name="Lin R."/>
            <person name="Li E."/>
            <person name="Mao Z."/>
            <person name="Ling J."/>
            <person name="Yin W."/>
            <person name="Xie B."/>
        </authorList>
    </citation>
    <scope>NUCLEOTIDE SEQUENCE [LARGE SCALE GENOMIC DNA]</scope>
    <source>
        <strain evidence="6">PLBJ-1</strain>
    </source>
</reference>
<gene>
    <name evidence="6" type="ORF">VFPBJ_11455</name>
</gene>
<dbReference type="EMBL" id="LSBH01000025">
    <property type="protein sequence ID" value="OAQ61373.1"/>
    <property type="molecule type" value="Genomic_DNA"/>
</dbReference>
<feature type="domain" description="MYND-type" evidence="5">
    <location>
        <begin position="127"/>
        <end position="164"/>
    </location>
</feature>
<evidence type="ECO:0000313" key="7">
    <source>
        <dbReference type="Proteomes" id="UP000078240"/>
    </source>
</evidence>
<evidence type="ECO:0000256" key="3">
    <source>
        <dbReference type="ARBA" id="ARBA00022833"/>
    </source>
</evidence>
<name>A0A179F883_PURLI</name>
<proteinExistence type="predicted"/>
<organism evidence="6 7">
    <name type="scientific">Purpureocillium lilacinum</name>
    <name type="common">Paecilomyces lilacinus</name>
    <dbReference type="NCBI Taxonomy" id="33203"/>
    <lineage>
        <taxon>Eukaryota</taxon>
        <taxon>Fungi</taxon>
        <taxon>Dikarya</taxon>
        <taxon>Ascomycota</taxon>
        <taxon>Pezizomycotina</taxon>
        <taxon>Sordariomycetes</taxon>
        <taxon>Hypocreomycetidae</taxon>
        <taxon>Hypocreales</taxon>
        <taxon>Ophiocordycipitaceae</taxon>
        <taxon>Purpureocillium</taxon>
    </lineage>
</organism>
<keyword evidence="3" id="KW-0862">Zinc</keyword>
<evidence type="ECO:0000259" key="5">
    <source>
        <dbReference type="PROSITE" id="PS50865"/>
    </source>
</evidence>
<dbReference type="GO" id="GO:0008270">
    <property type="term" value="F:zinc ion binding"/>
    <property type="evidence" value="ECO:0007669"/>
    <property type="project" value="UniProtKB-KW"/>
</dbReference>
<accession>A0A179F883</accession>
<keyword evidence="1" id="KW-0479">Metal-binding</keyword>
<keyword evidence="2 4" id="KW-0863">Zinc-finger</keyword>
<dbReference type="Gene3D" id="6.10.140.2220">
    <property type="match status" value="1"/>
</dbReference>
<evidence type="ECO:0000256" key="4">
    <source>
        <dbReference type="PROSITE-ProRule" id="PRU00134"/>
    </source>
</evidence>
<dbReference type="Pfam" id="PF01753">
    <property type="entry name" value="zf-MYND"/>
    <property type="match status" value="1"/>
</dbReference>
<dbReference type="PROSITE" id="PS50865">
    <property type="entry name" value="ZF_MYND_2"/>
    <property type="match status" value="1"/>
</dbReference>
<evidence type="ECO:0000256" key="1">
    <source>
        <dbReference type="ARBA" id="ARBA00022723"/>
    </source>
</evidence>
<protein>
    <submittedName>
        <fullName evidence="6">MYND finger domain-containing protein</fullName>
    </submittedName>
</protein>
<evidence type="ECO:0000313" key="6">
    <source>
        <dbReference type="EMBL" id="OAQ61373.1"/>
    </source>
</evidence>
<dbReference type="AlphaFoldDB" id="A0A179F883"/>
<dbReference type="SUPFAM" id="SSF144232">
    <property type="entry name" value="HIT/MYND zinc finger-like"/>
    <property type="match status" value="1"/>
</dbReference>
<dbReference type="PROSITE" id="PS01360">
    <property type="entry name" value="ZF_MYND_1"/>
    <property type="match status" value="1"/>
</dbReference>
<evidence type="ECO:0000256" key="2">
    <source>
        <dbReference type="ARBA" id="ARBA00022771"/>
    </source>
</evidence>